<dbReference type="AlphaFoldDB" id="A0A1I1WX03"/>
<dbReference type="PANTHER" id="PTHR13323">
    <property type="entry name" value="LATE ENDOSOMAL/LYSOSOMAL MP1 INTERACTING PROTEIN"/>
    <property type="match status" value="1"/>
</dbReference>
<dbReference type="GO" id="GO:0060090">
    <property type="term" value="F:molecular adaptor activity"/>
    <property type="evidence" value="ECO:0007669"/>
    <property type="project" value="InterPro"/>
</dbReference>
<dbReference type="Proteomes" id="UP000199400">
    <property type="component" value="Unassembled WGS sequence"/>
</dbReference>
<organism evidence="2 3">
    <name type="scientific">Nannocystis exedens</name>
    <dbReference type="NCBI Taxonomy" id="54"/>
    <lineage>
        <taxon>Bacteria</taxon>
        <taxon>Pseudomonadati</taxon>
        <taxon>Myxococcota</taxon>
        <taxon>Polyangia</taxon>
        <taxon>Nannocystales</taxon>
        <taxon>Nannocystaceae</taxon>
        <taxon>Nannocystis</taxon>
    </lineage>
</organism>
<dbReference type="SMART" id="SM00960">
    <property type="entry name" value="Robl_LC7"/>
    <property type="match status" value="1"/>
</dbReference>
<dbReference type="GO" id="GO:0032008">
    <property type="term" value="P:positive regulation of TOR signaling"/>
    <property type="evidence" value="ECO:0007669"/>
    <property type="project" value="InterPro"/>
</dbReference>
<dbReference type="Pfam" id="PF03259">
    <property type="entry name" value="Robl_LC7"/>
    <property type="match status" value="1"/>
</dbReference>
<dbReference type="SUPFAM" id="SSF103196">
    <property type="entry name" value="Roadblock/LC7 domain"/>
    <property type="match status" value="1"/>
</dbReference>
<gene>
    <name evidence="2" type="ORF">SAMN02745121_02584</name>
</gene>
<accession>A0A1I1WX03</accession>
<proteinExistence type="predicted"/>
<keyword evidence="3" id="KW-1185">Reference proteome</keyword>
<dbReference type="EMBL" id="FOMX01000007">
    <property type="protein sequence ID" value="SFD99579.1"/>
    <property type="molecule type" value="Genomic_DNA"/>
</dbReference>
<feature type="domain" description="Roadblock/LAMTOR2" evidence="1">
    <location>
        <begin position="18"/>
        <end position="108"/>
    </location>
</feature>
<dbReference type="InterPro" id="IPR004942">
    <property type="entry name" value="Roadblock/LAMTOR2_dom"/>
</dbReference>
<protein>
    <submittedName>
        <fullName evidence="2">Predicted regulator of Ras-like GTPase activity, Roadblock/LC7/MglB family</fullName>
    </submittedName>
</protein>
<reference evidence="3" key="1">
    <citation type="submission" date="2016-10" db="EMBL/GenBank/DDBJ databases">
        <authorList>
            <person name="Varghese N."/>
            <person name="Submissions S."/>
        </authorList>
    </citation>
    <scope>NUCLEOTIDE SEQUENCE [LARGE SCALE GENOMIC DNA]</scope>
    <source>
        <strain evidence="3">ATCC 25963</strain>
    </source>
</reference>
<dbReference type="STRING" id="54.SAMN02745121_02584"/>
<evidence type="ECO:0000313" key="2">
    <source>
        <dbReference type="EMBL" id="SFD99579.1"/>
    </source>
</evidence>
<dbReference type="InterPro" id="IPR037587">
    <property type="entry name" value="LAMTOR2-like"/>
</dbReference>
<sequence length="162" mass="17713">MNPLNPQLVMYEVQQKQIQAVAERLHQDSRARTILLIDKNGQLVAAAGDSAALDTTSLSSLVAGNVAATGGIAQLLREDEFTAQFHEGKGMSIHMSLVGRRIILVVLFDKNTTQGLVRLRVKKAQDELVPIFEELAKLATTQPSSPFGTEITDQDIDNLFND</sequence>
<dbReference type="Gene3D" id="3.30.450.30">
    <property type="entry name" value="Dynein light chain 2a, cytoplasmic"/>
    <property type="match status" value="1"/>
</dbReference>
<evidence type="ECO:0000313" key="3">
    <source>
        <dbReference type="Proteomes" id="UP000199400"/>
    </source>
</evidence>
<evidence type="ECO:0000259" key="1">
    <source>
        <dbReference type="SMART" id="SM00960"/>
    </source>
</evidence>
<dbReference type="GO" id="GO:0005085">
    <property type="term" value="F:guanyl-nucleotide exchange factor activity"/>
    <property type="evidence" value="ECO:0007669"/>
    <property type="project" value="InterPro"/>
</dbReference>
<name>A0A1I1WX03_9BACT</name>